<gene>
    <name evidence="2" type="ORF">J2S59_002579</name>
</gene>
<reference evidence="2 3" key="1">
    <citation type="submission" date="2023-07" db="EMBL/GenBank/DDBJ databases">
        <title>Sequencing the genomes of 1000 actinobacteria strains.</title>
        <authorList>
            <person name="Klenk H.-P."/>
        </authorList>
    </citation>
    <scope>NUCLEOTIDE SEQUENCE [LARGE SCALE GENOMIC DNA]</scope>
    <source>
        <strain evidence="2 3">GD13</strain>
    </source>
</reference>
<dbReference type="EMBL" id="JAUSQM010000001">
    <property type="protein sequence ID" value="MDP9822770.1"/>
    <property type="molecule type" value="Genomic_DNA"/>
</dbReference>
<organism evidence="2 3">
    <name type="scientific">Nocardioides massiliensis</name>
    <dbReference type="NCBI Taxonomy" id="1325935"/>
    <lineage>
        <taxon>Bacteria</taxon>
        <taxon>Bacillati</taxon>
        <taxon>Actinomycetota</taxon>
        <taxon>Actinomycetes</taxon>
        <taxon>Propionibacteriales</taxon>
        <taxon>Nocardioidaceae</taxon>
        <taxon>Nocardioides</taxon>
    </lineage>
</organism>
<dbReference type="InterPro" id="IPR041657">
    <property type="entry name" value="HTH_17"/>
</dbReference>
<keyword evidence="3" id="KW-1185">Reference proteome</keyword>
<sequence>MSRSATTTRKRLVSITQAADYAACSPKTIRRYISAGRLAGYRMGSRLIRVDLNELEAILRPIPAGGDADA</sequence>
<dbReference type="Pfam" id="PF12728">
    <property type="entry name" value="HTH_17"/>
    <property type="match status" value="1"/>
</dbReference>
<comment type="caution">
    <text evidence="2">The sequence shown here is derived from an EMBL/GenBank/DDBJ whole genome shotgun (WGS) entry which is preliminary data.</text>
</comment>
<dbReference type="NCBIfam" id="TIGR01764">
    <property type="entry name" value="excise"/>
    <property type="match status" value="1"/>
</dbReference>
<feature type="domain" description="Helix-turn-helix" evidence="1">
    <location>
        <begin position="13"/>
        <end position="59"/>
    </location>
</feature>
<proteinExistence type="predicted"/>
<name>A0ABT9NSG6_9ACTN</name>
<accession>A0ABT9NSG6</accession>
<dbReference type="RefSeq" id="WP_068121585.1">
    <property type="nucleotide sequence ID" value="NZ_CCXJ01000387.1"/>
</dbReference>
<dbReference type="Proteomes" id="UP001240447">
    <property type="component" value="Unassembled WGS sequence"/>
</dbReference>
<protein>
    <submittedName>
        <fullName evidence="2">Excisionase family DNA binding protein</fullName>
    </submittedName>
</protein>
<evidence type="ECO:0000259" key="1">
    <source>
        <dbReference type="Pfam" id="PF12728"/>
    </source>
</evidence>
<evidence type="ECO:0000313" key="2">
    <source>
        <dbReference type="EMBL" id="MDP9822770.1"/>
    </source>
</evidence>
<dbReference type="SUPFAM" id="SSF46955">
    <property type="entry name" value="Putative DNA-binding domain"/>
    <property type="match status" value="1"/>
</dbReference>
<dbReference type="InterPro" id="IPR009061">
    <property type="entry name" value="DNA-bd_dom_put_sf"/>
</dbReference>
<evidence type="ECO:0000313" key="3">
    <source>
        <dbReference type="Proteomes" id="UP001240447"/>
    </source>
</evidence>
<dbReference type="InterPro" id="IPR010093">
    <property type="entry name" value="SinI_DNA-bd"/>
</dbReference>